<dbReference type="Gene3D" id="3.30.420.10">
    <property type="entry name" value="Ribonuclease H-like superfamily/Ribonuclease H"/>
    <property type="match status" value="1"/>
</dbReference>
<gene>
    <name evidence="4" type="ORF">AZI85_09205</name>
</gene>
<evidence type="ECO:0000256" key="1">
    <source>
        <dbReference type="ARBA" id="ARBA00025483"/>
    </source>
</evidence>
<evidence type="ECO:0000313" key="5">
    <source>
        <dbReference type="Proteomes" id="UP000075391"/>
    </source>
</evidence>
<comment type="function">
    <text evidence="1">DNA polymerase III is a complex, multichain enzyme responsible for most of the replicative synthesis in bacteria. The epsilon subunit contain the editing function and is a proofreading 3'-5' exonuclease.</text>
</comment>
<dbReference type="GO" id="GO:0045004">
    <property type="term" value="P:DNA replication proofreading"/>
    <property type="evidence" value="ECO:0007669"/>
    <property type="project" value="TreeGrafter"/>
</dbReference>
<proteinExistence type="predicted"/>
<sequence>MAFRWIGKSEDGNTVTLKRLEGCPAQTPPYATPEWAKNNSDVVRVGVVLDVETTGLNQSEDSIIEIGLRQFLFNRNSGEILTLGKSYSSFQDPGKPITPEITELTGITDEMVAGQNIDWTEVNALLEESSVIIAHNARFDRPFIDRKSKVSAERVWACSLKQIDWSTKGFTSSKLELLNIYHGFFTDSHRAINDVDALLYLLSLSDSKSHKPYLAELLGNARRPMAHVIASSAPFESKDHLKGRGYSWDSTNRFWSKIIFKDEVAAETAWLEEIVYCGPFAGLTRDIALIDGFKA</sequence>
<evidence type="ECO:0000259" key="3">
    <source>
        <dbReference type="SMART" id="SM00479"/>
    </source>
</evidence>
<dbReference type="AlphaFoldDB" id="A0A150WE21"/>
<dbReference type="InterPro" id="IPR013520">
    <property type="entry name" value="Ribonucl_H"/>
</dbReference>
<dbReference type="Pfam" id="PF00929">
    <property type="entry name" value="RNase_T"/>
    <property type="match status" value="1"/>
</dbReference>
<dbReference type="RefSeq" id="WP_063244498.1">
    <property type="nucleotide sequence ID" value="NZ_CP168967.1"/>
</dbReference>
<dbReference type="InterPro" id="IPR012337">
    <property type="entry name" value="RNaseH-like_sf"/>
</dbReference>
<dbReference type="Proteomes" id="UP000075391">
    <property type="component" value="Unassembled WGS sequence"/>
</dbReference>
<name>A0A150WE21_BDEBC</name>
<dbReference type="SUPFAM" id="SSF53098">
    <property type="entry name" value="Ribonuclease H-like"/>
    <property type="match status" value="1"/>
</dbReference>
<dbReference type="CDD" id="cd06127">
    <property type="entry name" value="DEDDh"/>
    <property type="match status" value="1"/>
</dbReference>
<dbReference type="EMBL" id="LUKF01000017">
    <property type="protein sequence ID" value="KYG61122.1"/>
    <property type="molecule type" value="Genomic_DNA"/>
</dbReference>
<evidence type="ECO:0000256" key="2">
    <source>
        <dbReference type="ARBA" id="ARBA00026073"/>
    </source>
</evidence>
<dbReference type="PANTHER" id="PTHR30231:SF37">
    <property type="entry name" value="EXODEOXYRIBONUCLEASE 10"/>
    <property type="match status" value="1"/>
</dbReference>
<dbReference type="GO" id="GO:0003676">
    <property type="term" value="F:nucleic acid binding"/>
    <property type="evidence" value="ECO:0007669"/>
    <property type="project" value="InterPro"/>
</dbReference>
<reference evidence="4 5" key="1">
    <citation type="submission" date="2016-03" db="EMBL/GenBank/DDBJ databases">
        <authorList>
            <person name="Ploux O."/>
        </authorList>
    </citation>
    <scope>NUCLEOTIDE SEQUENCE [LARGE SCALE GENOMIC DNA]</scope>
    <source>
        <strain evidence="4 5">BER2</strain>
    </source>
</reference>
<dbReference type="InterPro" id="IPR036397">
    <property type="entry name" value="RNaseH_sf"/>
</dbReference>
<comment type="caution">
    <text evidence="4">The sequence shown here is derived from an EMBL/GenBank/DDBJ whole genome shotgun (WGS) entry which is preliminary data.</text>
</comment>
<dbReference type="OrthoDB" id="9803913at2"/>
<dbReference type="SMART" id="SM00479">
    <property type="entry name" value="EXOIII"/>
    <property type="match status" value="1"/>
</dbReference>
<comment type="subunit">
    <text evidence="2">DNA polymerase III contains a core (composed of alpha, epsilon and theta chains) that associates with a tau subunit. This core dimerizes to form the POLIII' complex. PolIII' associates with the gamma complex (composed of gamma, delta, delta', psi and chi chains) and with the beta chain to form the complete DNA polymerase III complex.</text>
</comment>
<protein>
    <submittedName>
        <fullName evidence="4">DNA polymerase III subunit epsilon</fullName>
    </submittedName>
</protein>
<accession>A0A150WE21</accession>
<organism evidence="4 5">
    <name type="scientific">Bdellovibrio bacteriovorus</name>
    <dbReference type="NCBI Taxonomy" id="959"/>
    <lineage>
        <taxon>Bacteria</taxon>
        <taxon>Pseudomonadati</taxon>
        <taxon>Bdellovibrionota</taxon>
        <taxon>Bdellovibrionia</taxon>
        <taxon>Bdellovibrionales</taxon>
        <taxon>Pseudobdellovibrionaceae</taxon>
        <taxon>Bdellovibrio</taxon>
    </lineage>
</organism>
<dbReference type="PANTHER" id="PTHR30231">
    <property type="entry name" value="DNA POLYMERASE III SUBUNIT EPSILON"/>
    <property type="match status" value="1"/>
</dbReference>
<dbReference type="NCBIfam" id="NF006615">
    <property type="entry name" value="PRK09182.1"/>
    <property type="match status" value="1"/>
</dbReference>
<feature type="domain" description="Exonuclease" evidence="3">
    <location>
        <begin position="45"/>
        <end position="211"/>
    </location>
</feature>
<evidence type="ECO:0000313" key="4">
    <source>
        <dbReference type="EMBL" id="KYG61122.1"/>
    </source>
</evidence>
<dbReference type="GO" id="GO:0008408">
    <property type="term" value="F:3'-5' exonuclease activity"/>
    <property type="evidence" value="ECO:0007669"/>
    <property type="project" value="TreeGrafter"/>
</dbReference>
<dbReference type="FunFam" id="3.30.420.10:FF:000045">
    <property type="entry name" value="3'-5' exonuclease DinG"/>
    <property type="match status" value="1"/>
</dbReference>
<dbReference type="GO" id="GO:0005829">
    <property type="term" value="C:cytosol"/>
    <property type="evidence" value="ECO:0007669"/>
    <property type="project" value="TreeGrafter"/>
</dbReference>